<proteinExistence type="predicted"/>
<protein>
    <submittedName>
        <fullName evidence="2">Uncharacterized protein</fullName>
    </submittedName>
</protein>
<accession>A0A7U2EZJ2</accession>
<dbReference type="EMBL" id="CP069028">
    <property type="protein sequence ID" value="QRC95920.1"/>
    <property type="molecule type" value="Genomic_DNA"/>
</dbReference>
<reference evidence="3" key="1">
    <citation type="journal article" date="2021" name="BMC Genomics">
        <title>Chromosome-level genome assembly and manually-curated proteome of model necrotroph Parastagonospora nodorum Sn15 reveals a genome-wide trove of candidate effector homologs, and redundancy of virulence-related functions within an accessory chromosome.</title>
        <authorList>
            <person name="Bertazzoni S."/>
            <person name="Jones D.A.B."/>
            <person name="Phan H.T."/>
            <person name="Tan K.-C."/>
            <person name="Hane J.K."/>
        </authorList>
    </citation>
    <scope>NUCLEOTIDE SEQUENCE [LARGE SCALE GENOMIC DNA]</scope>
    <source>
        <strain evidence="3">SN15 / ATCC MYA-4574 / FGSC 10173)</strain>
    </source>
</reference>
<dbReference type="VEuPathDB" id="FungiDB:JI435_055580"/>
<organism evidence="2 3">
    <name type="scientific">Phaeosphaeria nodorum (strain SN15 / ATCC MYA-4574 / FGSC 10173)</name>
    <name type="common">Glume blotch fungus</name>
    <name type="synonym">Parastagonospora nodorum</name>
    <dbReference type="NCBI Taxonomy" id="321614"/>
    <lineage>
        <taxon>Eukaryota</taxon>
        <taxon>Fungi</taxon>
        <taxon>Dikarya</taxon>
        <taxon>Ascomycota</taxon>
        <taxon>Pezizomycotina</taxon>
        <taxon>Dothideomycetes</taxon>
        <taxon>Pleosporomycetidae</taxon>
        <taxon>Pleosporales</taxon>
        <taxon>Pleosporineae</taxon>
        <taxon>Phaeosphaeriaceae</taxon>
        <taxon>Parastagonospora</taxon>
    </lineage>
</organism>
<evidence type="ECO:0000313" key="3">
    <source>
        <dbReference type="Proteomes" id="UP000663193"/>
    </source>
</evidence>
<dbReference type="Proteomes" id="UP000663193">
    <property type="component" value="Chromosome 6"/>
</dbReference>
<dbReference type="AlphaFoldDB" id="A0A7U2EZJ2"/>
<dbReference type="OrthoDB" id="2151982at2759"/>
<evidence type="ECO:0000256" key="1">
    <source>
        <dbReference type="SAM" id="MobiDB-lite"/>
    </source>
</evidence>
<name>A0A7U2EZJ2_PHANO</name>
<evidence type="ECO:0000313" key="2">
    <source>
        <dbReference type="EMBL" id="QRC95920.1"/>
    </source>
</evidence>
<sequence>MAETDSTHTSTYEDEATNTQHGVPQPPPLPVLTNAPKAFPGCCLALSAPLIEYIHSLLPPAPALTLSIGSGFGLLEAHVLAVSQPPRLLGVEVEKSPNQYLPAANHRLVHGTRFLEPLAAEAATWLFVYPRRVGLVNEYLHEYGQGIVETIIWIGPQADWADYIQCFARWDVQIHNADEVGGRAWDTIAVVKKL</sequence>
<keyword evidence="3" id="KW-1185">Reference proteome</keyword>
<feature type="region of interest" description="Disordered" evidence="1">
    <location>
        <begin position="1"/>
        <end position="31"/>
    </location>
</feature>
<gene>
    <name evidence="2" type="ORF">JI435_055580</name>
</gene>